<dbReference type="SMART" id="SM00358">
    <property type="entry name" value="DSRM"/>
    <property type="match status" value="2"/>
</dbReference>
<dbReference type="GO" id="GO:0010468">
    <property type="term" value="P:regulation of gene expression"/>
    <property type="evidence" value="ECO:0007669"/>
    <property type="project" value="TreeGrafter"/>
</dbReference>
<evidence type="ECO:0000313" key="6">
    <source>
        <dbReference type="EMBL" id="BBG95872.1"/>
    </source>
</evidence>
<dbReference type="Gene3D" id="3.30.160.20">
    <property type="match status" value="2"/>
</dbReference>
<dbReference type="GO" id="GO:0006396">
    <property type="term" value="P:RNA processing"/>
    <property type="evidence" value="ECO:0007669"/>
    <property type="project" value="TreeGrafter"/>
</dbReference>
<dbReference type="Pfam" id="PF00035">
    <property type="entry name" value="dsrm"/>
    <property type="match status" value="2"/>
</dbReference>
<dbReference type="GO" id="GO:0004525">
    <property type="term" value="F:ribonuclease III activity"/>
    <property type="evidence" value="ECO:0007669"/>
    <property type="project" value="TreeGrafter"/>
</dbReference>
<evidence type="ECO:0000259" key="5">
    <source>
        <dbReference type="PROSITE" id="PS50137"/>
    </source>
</evidence>
<dbReference type="PROSITE" id="PS50137">
    <property type="entry name" value="DS_RBD"/>
    <property type="match status" value="2"/>
</dbReference>
<dbReference type="GO" id="GO:0005634">
    <property type="term" value="C:nucleus"/>
    <property type="evidence" value="ECO:0007669"/>
    <property type="project" value="TreeGrafter"/>
</dbReference>
<dbReference type="CDD" id="cd19908">
    <property type="entry name" value="DSRM_AtDRB-like_rpt2"/>
    <property type="match status" value="1"/>
</dbReference>
<reference evidence="6" key="1">
    <citation type="journal article" date="2019" name="Science">
        <title>Mutation of a bHLH transcription factor allowed almond domestication.</title>
        <authorList>
            <person name="Sanchez-Perez R."/>
            <person name="Pavan S."/>
            <person name="Mazzeo R."/>
            <person name="Moldovan C."/>
            <person name="Aiese Cigliano R."/>
            <person name="Del Cueto J."/>
            <person name="Ricciardi F."/>
            <person name="Lotti C."/>
            <person name="Ricciardi L."/>
            <person name="Dicenta F."/>
            <person name="Lopez-Marques R.L."/>
            <person name="Lindberg Moller B."/>
        </authorList>
    </citation>
    <scope>NUCLEOTIDE SEQUENCE</scope>
</reference>
<evidence type="ECO:0000256" key="3">
    <source>
        <dbReference type="PROSITE-ProRule" id="PRU00266"/>
    </source>
</evidence>
<feature type="region of interest" description="Disordered" evidence="4">
    <location>
        <begin position="182"/>
        <end position="207"/>
    </location>
</feature>
<dbReference type="InterPro" id="IPR044450">
    <property type="entry name" value="AtDRB-like_DSRM_1"/>
</dbReference>
<dbReference type="InterPro" id="IPR014720">
    <property type="entry name" value="dsRBD_dom"/>
</dbReference>
<dbReference type="CDD" id="cd19907">
    <property type="entry name" value="DSRM_AtDRB-like_rpt1"/>
    <property type="match status" value="1"/>
</dbReference>
<keyword evidence="1" id="KW-0677">Repeat</keyword>
<evidence type="ECO:0000256" key="2">
    <source>
        <dbReference type="ARBA" id="ARBA00022884"/>
    </source>
</evidence>
<sequence length="602" mass="64260">MGVSNCYVFKSQLQEYAQKVEIPTPVYETIKEGPSHEPSFKSTVIVNNVRYDSLLGFSNRKLAEQSAAEVALVELAKSGDINQSISQPIHETGLCKNLLQEYAQKMNYAIPLYQCQKEETPGRVPLFSCTVEIGGIRYVGAAAKTKKEAEIKVARTALLAIRSSKSESSMEPVGNTQLTVLPSKKRRAESNTKSEETANVPKPKKGRFKKRNFKKKLSGDMVGQTQVRNVGDMEVNVGSEISGGGANPSVKPMDAEVTPNAHDSMSHVIPSENQTSASEPGSVPQVNTFSAKKGESTASFFNHGDYGTLDEGAFPISYGNITPLAKEVNMVSGAAEVVSLANNSNLQLFNHGDDNGTLDVEAYPISCGNITSVAEEENMVSGAGESISLANNSNLQLFNHGEDNGTLDVDPISCGNITSVAEEANMVSKVGEAVSLANNSSLQLFNHGDDNGTHDVGAYPISCGNITSVAEEVNMVSGAGRTLDVGANPISCGNITSVAEEANMVTKAGEAVSLANNSNIHYLEASSVMAGLNQSGNESKQKLRPAVVLNKDVRKRLDLHNSGLRFKPSRQLGSFAEYPINLVDGRHVLARISFGTVNYGDC</sequence>
<dbReference type="AlphaFoldDB" id="A0A4Y1QVH7"/>
<feature type="domain" description="DRBM" evidence="5">
    <location>
        <begin position="8"/>
        <end position="77"/>
    </location>
</feature>
<evidence type="ECO:0000256" key="1">
    <source>
        <dbReference type="ARBA" id="ARBA00022737"/>
    </source>
</evidence>
<name>A0A4Y1QVH7_PRUDU</name>
<organism evidence="6">
    <name type="scientific">Prunus dulcis</name>
    <name type="common">Almond</name>
    <name type="synonym">Amygdalus dulcis</name>
    <dbReference type="NCBI Taxonomy" id="3755"/>
    <lineage>
        <taxon>Eukaryota</taxon>
        <taxon>Viridiplantae</taxon>
        <taxon>Streptophyta</taxon>
        <taxon>Embryophyta</taxon>
        <taxon>Tracheophyta</taxon>
        <taxon>Spermatophyta</taxon>
        <taxon>Magnoliopsida</taxon>
        <taxon>eudicotyledons</taxon>
        <taxon>Gunneridae</taxon>
        <taxon>Pentapetalae</taxon>
        <taxon>rosids</taxon>
        <taxon>fabids</taxon>
        <taxon>Rosales</taxon>
        <taxon>Rosaceae</taxon>
        <taxon>Amygdaloideae</taxon>
        <taxon>Amygdaleae</taxon>
        <taxon>Prunus</taxon>
    </lineage>
</organism>
<keyword evidence="2 3" id="KW-0694">RNA-binding</keyword>
<proteinExistence type="predicted"/>
<evidence type="ECO:0000256" key="4">
    <source>
        <dbReference type="SAM" id="MobiDB-lite"/>
    </source>
</evidence>
<protein>
    <submittedName>
        <fullName evidence="6">DsRNA-binding domain-like superfamily protein</fullName>
    </submittedName>
</protein>
<dbReference type="PANTHER" id="PTHR11207">
    <property type="entry name" value="RIBONUCLEASE III"/>
    <property type="match status" value="1"/>
</dbReference>
<dbReference type="InterPro" id="IPR044451">
    <property type="entry name" value="AtDRB-like_DSRM_2"/>
</dbReference>
<dbReference type="EMBL" id="AP019297">
    <property type="protein sequence ID" value="BBG95872.1"/>
    <property type="molecule type" value="Genomic_DNA"/>
</dbReference>
<dbReference type="PANTHER" id="PTHR11207:SF1">
    <property type="entry name" value="DOUBLE-STRANDED RNA-BINDING PROTEIN 1"/>
    <property type="match status" value="1"/>
</dbReference>
<gene>
    <name evidence="6" type="ORF">Prudu_004526</name>
</gene>
<accession>A0A4Y1QVH7</accession>
<dbReference type="GO" id="GO:0003725">
    <property type="term" value="F:double-stranded RNA binding"/>
    <property type="evidence" value="ECO:0007669"/>
    <property type="project" value="InterPro"/>
</dbReference>
<feature type="domain" description="DRBM" evidence="5">
    <location>
        <begin position="94"/>
        <end position="163"/>
    </location>
</feature>
<dbReference type="SUPFAM" id="SSF54768">
    <property type="entry name" value="dsRNA-binding domain-like"/>
    <property type="match status" value="2"/>
</dbReference>